<evidence type="ECO:0000256" key="1">
    <source>
        <dbReference type="ARBA" id="ARBA00009437"/>
    </source>
</evidence>
<dbReference type="FunFam" id="1.10.10.10:FF:000001">
    <property type="entry name" value="LysR family transcriptional regulator"/>
    <property type="match status" value="1"/>
</dbReference>
<dbReference type="PRINTS" id="PR00039">
    <property type="entry name" value="HTHLYSR"/>
</dbReference>
<dbReference type="AlphaFoldDB" id="A0A1T2X3V6"/>
<dbReference type="RefSeq" id="WP_078501487.1">
    <property type="nucleotide sequence ID" value="NZ_MSZX01000010.1"/>
</dbReference>
<evidence type="ECO:0000259" key="5">
    <source>
        <dbReference type="PROSITE" id="PS50931"/>
    </source>
</evidence>
<keyword evidence="4" id="KW-0804">Transcription</keyword>
<evidence type="ECO:0000256" key="2">
    <source>
        <dbReference type="ARBA" id="ARBA00023015"/>
    </source>
</evidence>
<dbReference type="PANTHER" id="PTHR30419">
    <property type="entry name" value="HTH-TYPE TRANSCRIPTIONAL REGULATOR YBHD"/>
    <property type="match status" value="1"/>
</dbReference>
<evidence type="ECO:0000313" key="6">
    <source>
        <dbReference type="EMBL" id="OPA74574.1"/>
    </source>
</evidence>
<keyword evidence="2" id="KW-0805">Transcription regulation</keyword>
<evidence type="ECO:0000256" key="3">
    <source>
        <dbReference type="ARBA" id="ARBA00023125"/>
    </source>
</evidence>
<dbReference type="GO" id="GO:0003677">
    <property type="term" value="F:DNA binding"/>
    <property type="evidence" value="ECO:0007669"/>
    <property type="project" value="UniProtKB-KW"/>
</dbReference>
<comment type="caution">
    <text evidence="6">The sequence shown here is derived from an EMBL/GenBank/DDBJ whole genome shotgun (WGS) entry which is preliminary data.</text>
</comment>
<dbReference type="Pfam" id="PF03466">
    <property type="entry name" value="LysR_substrate"/>
    <property type="match status" value="1"/>
</dbReference>
<dbReference type="GO" id="GO:0003700">
    <property type="term" value="F:DNA-binding transcription factor activity"/>
    <property type="evidence" value="ECO:0007669"/>
    <property type="project" value="InterPro"/>
</dbReference>
<dbReference type="InterPro" id="IPR050950">
    <property type="entry name" value="HTH-type_LysR_regulators"/>
</dbReference>
<comment type="similarity">
    <text evidence="1">Belongs to the LysR transcriptional regulatory family.</text>
</comment>
<dbReference type="Gene3D" id="1.10.10.10">
    <property type="entry name" value="Winged helix-like DNA-binding domain superfamily/Winged helix DNA-binding domain"/>
    <property type="match status" value="1"/>
</dbReference>
<dbReference type="GO" id="GO:0005829">
    <property type="term" value="C:cytosol"/>
    <property type="evidence" value="ECO:0007669"/>
    <property type="project" value="TreeGrafter"/>
</dbReference>
<dbReference type="Pfam" id="PF00126">
    <property type="entry name" value="HTH_1"/>
    <property type="match status" value="1"/>
</dbReference>
<keyword evidence="7" id="KW-1185">Reference proteome</keyword>
<gene>
    <name evidence="6" type="ORF">BVG16_22675</name>
</gene>
<name>A0A1T2X3V6_9BACL</name>
<dbReference type="OrthoDB" id="9803735at2"/>
<dbReference type="InterPro" id="IPR036388">
    <property type="entry name" value="WH-like_DNA-bd_sf"/>
</dbReference>
<dbReference type="Gene3D" id="3.40.190.290">
    <property type="match status" value="1"/>
</dbReference>
<protein>
    <submittedName>
        <fullName evidence="6">LysR family transcriptional regulator</fullName>
    </submittedName>
</protein>
<proteinExistence type="inferred from homology"/>
<dbReference type="Proteomes" id="UP000190188">
    <property type="component" value="Unassembled WGS sequence"/>
</dbReference>
<evidence type="ECO:0000313" key="7">
    <source>
        <dbReference type="Proteomes" id="UP000190188"/>
    </source>
</evidence>
<dbReference type="InterPro" id="IPR036390">
    <property type="entry name" value="WH_DNA-bd_sf"/>
</dbReference>
<dbReference type="EMBL" id="MSZX01000010">
    <property type="protein sequence ID" value="OPA74574.1"/>
    <property type="molecule type" value="Genomic_DNA"/>
</dbReference>
<dbReference type="PANTHER" id="PTHR30419:SF28">
    <property type="entry name" value="HTH-TYPE TRANSCRIPTIONAL REGULATOR BSDA"/>
    <property type="match status" value="1"/>
</dbReference>
<organism evidence="6 7">
    <name type="scientific">Paenibacillus selenitireducens</name>
    <dbReference type="NCBI Taxonomy" id="1324314"/>
    <lineage>
        <taxon>Bacteria</taxon>
        <taxon>Bacillati</taxon>
        <taxon>Bacillota</taxon>
        <taxon>Bacilli</taxon>
        <taxon>Bacillales</taxon>
        <taxon>Paenibacillaceae</taxon>
        <taxon>Paenibacillus</taxon>
    </lineage>
</organism>
<feature type="domain" description="HTH lysR-type" evidence="5">
    <location>
        <begin position="1"/>
        <end position="58"/>
    </location>
</feature>
<dbReference type="InterPro" id="IPR005119">
    <property type="entry name" value="LysR_subst-bd"/>
</dbReference>
<dbReference type="CDD" id="cd05466">
    <property type="entry name" value="PBP2_LTTR_substrate"/>
    <property type="match status" value="1"/>
</dbReference>
<reference evidence="6 7" key="1">
    <citation type="submission" date="2017-01" db="EMBL/GenBank/DDBJ databases">
        <title>Genome analysis of Paenibacillus selenitrireducens ES3-24.</title>
        <authorList>
            <person name="Xu D."/>
            <person name="Yao R."/>
            <person name="Zheng S."/>
        </authorList>
    </citation>
    <scope>NUCLEOTIDE SEQUENCE [LARGE SCALE GENOMIC DNA]</scope>
    <source>
        <strain evidence="6 7">ES3-24</strain>
    </source>
</reference>
<dbReference type="SUPFAM" id="SSF46785">
    <property type="entry name" value="Winged helix' DNA-binding domain"/>
    <property type="match status" value="1"/>
</dbReference>
<keyword evidence="3" id="KW-0238">DNA-binding</keyword>
<dbReference type="STRING" id="1324314.BVG16_22675"/>
<dbReference type="PROSITE" id="PS50931">
    <property type="entry name" value="HTH_LYSR"/>
    <property type="match status" value="1"/>
</dbReference>
<evidence type="ECO:0000256" key="4">
    <source>
        <dbReference type="ARBA" id="ARBA00023163"/>
    </source>
</evidence>
<sequence length="296" mass="33308">MDIRQLRYFIAIAEQKQITAAAKVLHMAQPPLGQQLKAMEQELGVQLVKRTGKTLELTDAGQALYKHAIHLTNLFEESQIEVKEIGSGTRGKLTIGVNTLSSAVLPKLLRIFQARYPQITYKIQQNESALVLRLIKERAIELGIVRLPLDLSEFEVLELQAEPFYFVTSKSCATDLQPLTYQEIQTYPLILPSTEGLGLYQSILNQFTERGLHANVIGECSDIVTLLEWVSSGNGTTIVPASILKLYRGYDIQAVSIADSQLSFATGLIWLKERYLTKPAQHFIELMKELDQEENF</sequence>
<dbReference type="SUPFAM" id="SSF53850">
    <property type="entry name" value="Periplasmic binding protein-like II"/>
    <property type="match status" value="1"/>
</dbReference>
<accession>A0A1T2X3V6</accession>
<dbReference type="InterPro" id="IPR000847">
    <property type="entry name" value="LysR_HTH_N"/>
</dbReference>